<dbReference type="SUPFAM" id="SSF56563">
    <property type="entry name" value="Major capsid protein gp5"/>
    <property type="match status" value="1"/>
</dbReference>
<proteinExistence type="predicted"/>
<feature type="domain" description="Phage capsid-like C-terminal" evidence="2">
    <location>
        <begin position="124"/>
        <end position="392"/>
    </location>
</feature>
<sequence>MQGNQDIRAAAAARRHLIETKDVGDPFEALSKKFGQHADLTLDKIKEVEEKTAENAAFTQDLAQQFSSLGRRGGFDFGSSGSETWGEQFVANNQLKSFAEDRSRPGRFRMEVKATLTNGPDSAGAMVRPTRDRDITTMSRQQPTIRDLLSVVEVSGNSVEYVNQTQRPTAAAPVAETALKPESAMVLELVTVQTRVIAHWIPASRQILEDAPQLRDLIDTELRDGLREAEELQILAGDGVSPNLHGLIPQATAYVDPLALAGPTQIDTIATAILQNSLANEPADGVVLHPSDFMAMRLLKDNDGKYILGAPGSEVAPRLFGLPVVQTTAMPKGDFLVGRFAAAATIYDRWLPSVTVSTEHADFFTRNMVAILAEERLALAVKKPRALTYGQFPAPAP</sequence>
<dbReference type="EMBL" id="QZCG01000006">
    <property type="protein sequence ID" value="RJE85449.1"/>
    <property type="molecule type" value="Genomic_DNA"/>
</dbReference>
<evidence type="ECO:0000259" key="2">
    <source>
        <dbReference type="Pfam" id="PF05065"/>
    </source>
</evidence>
<dbReference type="Gene3D" id="3.30.2400.10">
    <property type="entry name" value="Major capsid protein gp5"/>
    <property type="match status" value="1"/>
</dbReference>
<dbReference type="Pfam" id="PF05065">
    <property type="entry name" value="Phage_capsid"/>
    <property type="match status" value="1"/>
</dbReference>
<reference evidence="4" key="1">
    <citation type="submission" date="2018-09" db="EMBL/GenBank/DDBJ databases">
        <title>Acidovorax cavernicola nov. sp. isolated from Gruta de las Maravillas (Aracena, Spain).</title>
        <authorList>
            <person name="Jurado V."/>
            <person name="Gutierrez-Patricio S."/>
            <person name="Gonzalez-Pimentel J.L."/>
            <person name="Miller A.Z."/>
            <person name="Laiz L."/>
            <person name="Saiz-Jimenez C."/>
        </authorList>
    </citation>
    <scope>NUCLEOTIDE SEQUENCE [LARGE SCALE GENOMIC DNA]</scope>
    <source>
        <strain evidence="4">1011MAR3C25</strain>
    </source>
</reference>
<organism evidence="3 4">
    <name type="scientific">Paracoccus onubensis</name>
    <dbReference type="NCBI Taxonomy" id="1675788"/>
    <lineage>
        <taxon>Bacteria</taxon>
        <taxon>Pseudomonadati</taxon>
        <taxon>Pseudomonadota</taxon>
        <taxon>Alphaproteobacteria</taxon>
        <taxon>Rhodobacterales</taxon>
        <taxon>Paracoccaceae</taxon>
        <taxon>Paracoccus</taxon>
    </lineage>
</organism>
<comment type="subcellular location">
    <subcellularLocation>
        <location evidence="1">Virion</location>
    </subcellularLocation>
</comment>
<evidence type="ECO:0000313" key="3">
    <source>
        <dbReference type="EMBL" id="RJE85449.1"/>
    </source>
</evidence>
<dbReference type="NCBIfam" id="TIGR01554">
    <property type="entry name" value="major_cap_HK97"/>
    <property type="match status" value="1"/>
</dbReference>
<dbReference type="Gene3D" id="3.30.2320.10">
    <property type="entry name" value="hypothetical protein PF0899 domain"/>
    <property type="match status" value="1"/>
</dbReference>
<dbReference type="InterPro" id="IPR054612">
    <property type="entry name" value="Phage_capsid-like_C"/>
</dbReference>
<comment type="caution">
    <text evidence="3">The sequence shown here is derived from an EMBL/GenBank/DDBJ whole genome shotgun (WGS) entry which is preliminary data.</text>
</comment>
<evidence type="ECO:0000313" key="4">
    <source>
        <dbReference type="Proteomes" id="UP000284202"/>
    </source>
</evidence>
<gene>
    <name evidence="3" type="ORF">D3P04_10630</name>
</gene>
<protein>
    <submittedName>
        <fullName evidence="3">Phage major capsid protein</fullName>
    </submittedName>
</protein>
<name>A0A418SWW3_9RHOB</name>
<accession>A0A418SWW3</accession>
<keyword evidence="4" id="KW-1185">Reference proteome</keyword>
<dbReference type="AlphaFoldDB" id="A0A418SWW3"/>
<dbReference type="OrthoDB" id="637859at2"/>
<dbReference type="Proteomes" id="UP000284202">
    <property type="component" value="Unassembled WGS sequence"/>
</dbReference>
<evidence type="ECO:0000256" key="1">
    <source>
        <dbReference type="ARBA" id="ARBA00004328"/>
    </source>
</evidence>
<dbReference type="InterPro" id="IPR024455">
    <property type="entry name" value="Phage_capsid"/>
</dbReference>